<dbReference type="InterPro" id="IPR009030">
    <property type="entry name" value="Growth_fac_rcpt_cys_sf"/>
</dbReference>
<evidence type="ECO:0000256" key="1">
    <source>
        <dbReference type="ARBA" id="ARBA00022729"/>
    </source>
</evidence>
<dbReference type="Proteomes" id="UP000410492">
    <property type="component" value="Unassembled WGS sequence"/>
</dbReference>
<dbReference type="GO" id="GO:0031012">
    <property type="term" value="C:extracellular matrix"/>
    <property type="evidence" value="ECO:0007669"/>
    <property type="project" value="TreeGrafter"/>
</dbReference>
<feature type="chain" id="PRO_5024975795" description="VWFC domain-containing protein" evidence="2">
    <location>
        <begin position="25"/>
        <end position="125"/>
    </location>
</feature>
<dbReference type="EMBL" id="CAACVG010008472">
    <property type="protein sequence ID" value="VEN49977.1"/>
    <property type="molecule type" value="Genomic_DNA"/>
</dbReference>
<evidence type="ECO:0000313" key="4">
    <source>
        <dbReference type="Proteomes" id="UP000410492"/>
    </source>
</evidence>
<dbReference type="InterPro" id="IPR050941">
    <property type="entry name" value="CCN"/>
</dbReference>
<evidence type="ECO:0000313" key="3">
    <source>
        <dbReference type="EMBL" id="VEN49977.1"/>
    </source>
</evidence>
<keyword evidence="1 2" id="KW-0732">Signal</keyword>
<proteinExistence type="predicted"/>
<dbReference type="PANTHER" id="PTHR11348:SF17">
    <property type="entry name" value="CCN"/>
    <property type="match status" value="1"/>
</dbReference>
<dbReference type="GO" id="GO:0005178">
    <property type="term" value="F:integrin binding"/>
    <property type="evidence" value="ECO:0007669"/>
    <property type="project" value="TreeGrafter"/>
</dbReference>
<dbReference type="GO" id="GO:0007155">
    <property type="term" value="P:cell adhesion"/>
    <property type="evidence" value="ECO:0007669"/>
    <property type="project" value="TreeGrafter"/>
</dbReference>
<dbReference type="AlphaFoldDB" id="A0A653CRR0"/>
<protein>
    <recommendedName>
        <fullName evidence="5">VWFC domain-containing protein</fullName>
    </recommendedName>
</protein>
<name>A0A653CRR0_CALMS</name>
<dbReference type="GO" id="GO:0008201">
    <property type="term" value="F:heparin binding"/>
    <property type="evidence" value="ECO:0007669"/>
    <property type="project" value="TreeGrafter"/>
</dbReference>
<dbReference type="GO" id="GO:0005615">
    <property type="term" value="C:extracellular space"/>
    <property type="evidence" value="ECO:0007669"/>
    <property type="project" value="TreeGrafter"/>
</dbReference>
<reference evidence="3 4" key="1">
    <citation type="submission" date="2019-01" db="EMBL/GenBank/DDBJ databases">
        <authorList>
            <person name="Sayadi A."/>
        </authorList>
    </citation>
    <scope>NUCLEOTIDE SEQUENCE [LARGE SCALE GENOMIC DNA]</scope>
</reference>
<dbReference type="OrthoDB" id="365605at2759"/>
<accession>A0A653CRR0</accession>
<dbReference type="GO" id="GO:0007165">
    <property type="term" value="P:signal transduction"/>
    <property type="evidence" value="ECO:0007669"/>
    <property type="project" value="TreeGrafter"/>
</dbReference>
<feature type="non-terminal residue" evidence="3">
    <location>
        <position position="125"/>
    </location>
</feature>
<dbReference type="PANTHER" id="PTHR11348">
    <property type="entry name" value="CONNECTIVE TISSUE GROWTH FACTOR-RELATED"/>
    <property type="match status" value="1"/>
</dbReference>
<organism evidence="3 4">
    <name type="scientific">Callosobruchus maculatus</name>
    <name type="common">Southern cowpea weevil</name>
    <name type="synonym">Pulse bruchid</name>
    <dbReference type="NCBI Taxonomy" id="64391"/>
    <lineage>
        <taxon>Eukaryota</taxon>
        <taxon>Metazoa</taxon>
        <taxon>Ecdysozoa</taxon>
        <taxon>Arthropoda</taxon>
        <taxon>Hexapoda</taxon>
        <taxon>Insecta</taxon>
        <taxon>Pterygota</taxon>
        <taxon>Neoptera</taxon>
        <taxon>Endopterygota</taxon>
        <taxon>Coleoptera</taxon>
        <taxon>Polyphaga</taxon>
        <taxon>Cucujiformia</taxon>
        <taxon>Chrysomeloidea</taxon>
        <taxon>Chrysomelidae</taxon>
        <taxon>Bruchinae</taxon>
        <taxon>Bruchini</taxon>
        <taxon>Callosobruchus</taxon>
    </lineage>
</organism>
<sequence>DERSICNLLLLLSLLSAAGRFCAAIKNKIRTKEAVIYALPEQCTCNCPPLEGDCEDCEECPRRLGEPCDIEKPCDSQKSLVCKYHPGEPEGICSESSGIPCVVYNKTYEHGETFTLDCRTQCACQ</sequence>
<evidence type="ECO:0008006" key="5">
    <source>
        <dbReference type="Google" id="ProtNLM"/>
    </source>
</evidence>
<feature type="signal peptide" evidence="2">
    <location>
        <begin position="1"/>
        <end position="24"/>
    </location>
</feature>
<dbReference type="GO" id="GO:0045597">
    <property type="term" value="P:positive regulation of cell differentiation"/>
    <property type="evidence" value="ECO:0007669"/>
    <property type="project" value="TreeGrafter"/>
</dbReference>
<dbReference type="SUPFAM" id="SSF57184">
    <property type="entry name" value="Growth factor receptor domain"/>
    <property type="match status" value="1"/>
</dbReference>
<keyword evidence="4" id="KW-1185">Reference proteome</keyword>
<evidence type="ECO:0000256" key="2">
    <source>
        <dbReference type="SAM" id="SignalP"/>
    </source>
</evidence>
<feature type="non-terminal residue" evidence="3">
    <location>
        <position position="1"/>
    </location>
</feature>
<gene>
    <name evidence="3" type="ORF">CALMAC_LOCUS10894</name>
</gene>